<dbReference type="EMBL" id="HG670901">
    <property type="protein sequence ID" value="CDI78668.1"/>
    <property type="molecule type" value="Genomic_DNA"/>
</dbReference>
<accession>U6GHB2</accession>
<dbReference type="RefSeq" id="XP_013251137.1">
    <property type="nucleotide sequence ID" value="XM_013395683.1"/>
</dbReference>
<evidence type="ECO:0000313" key="2">
    <source>
        <dbReference type="Proteomes" id="UP000018050"/>
    </source>
</evidence>
<reference evidence="1" key="1">
    <citation type="submission" date="2013-10" db="EMBL/GenBank/DDBJ databases">
        <title>Genomic analysis of the causative agents of coccidiosis in chickens.</title>
        <authorList>
            <person name="Reid A.J."/>
            <person name="Blake D."/>
            <person name="Billington K."/>
            <person name="Browne H."/>
            <person name="Dunn M."/>
            <person name="Hung S."/>
            <person name="Kawahara F."/>
            <person name="Miranda-Saavedra D."/>
            <person name="Mourier T."/>
            <person name="Nagra H."/>
            <person name="Otto T.D."/>
            <person name="Rawlings N."/>
            <person name="Sanchez A."/>
            <person name="Sanders M."/>
            <person name="Subramaniam C."/>
            <person name="Tay Y."/>
            <person name="Dear P."/>
            <person name="Doerig C."/>
            <person name="Gruber A."/>
            <person name="Parkinson J."/>
            <person name="Shirley M."/>
            <person name="Wan K.L."/>
            <person name="Berriman M."/>
            <person name="Tomley F."/>
            <person name="Pain A."/>
        </authorList>
    </citation>
    <scope>NUCLEOTIDE SEQUENCE [LARGE SCALE GENOMIC DNA]</scope>
    <source>
        <strain evidence="1">Houghton</strain>
    </source>
</reference>
<name>U6GHB2_EIMAC</name>
<reference evidence="1" key="2">
    <citation type="submission" date="2013-10" db="EMBL/GenBank/DDBJ databases">
        <authorList>
            <person name="Aslett M."/>
        </authorList>
    </citation>
    <scope>NUCLEOTIDE SEQUENCE [LARGE SCALE GENOMIC DNA]</scope>
    <source>
        <strain evidence="1">Houghton</strain>
    </source>
</reference>
<protein>
    <submittedName>
        <fullName evidence="1">RNA pseudouridylate synthase domain-containing protein, putative</fullName>
    </submittedName>
</protein>
<evidence type="ECO:0000313" key="1">
    <source>
        <dbReference type="EMBL" id="CDI78668.1"/>
    </source>
</evidence>
<dbReference type="Proteomes" id="UP000018050">
    <property type="component" value="Unassembled WGS sequence"/>
</dbReference>
<organism evidence="1 2">
    <name type="scientific">Eimeria acervulina</name>
    <name type="common">Coccidian parasite</name>
    <dbReference type="NCBI Taxonomy" id="5801"/>
    <lineage>
        <taxon>Eukaryota</taxon>
        <taxon>Sar</taxon>
        <taxon>Alveolata</taxon>
        <taxon>Apicomplexa</taxon>
        <taxon>Conoidasida</taxon>
        <taxon>Coccidia</taxon>
        <taxon>Eucoccidiorida</taxon>
        <taxon>Eimeriorina</taxon>
        <taxon>Eimeriidae</taxon>
        <taxon>Eimeria</taxon>
    </lineage>
</organism>
<dbReference type="AlphaFoldDB" id="U6GHB2"/>
<proteinExistence type="predicted"/>
<gene>
    <name evidence="1" type="ORF">EAH_00008310</name>
</gene>
<dbReference type="VEuPathDB" id="ToxoDB:EAH_00008310"/>
<dbReference type="OrthoDB" id="10601522at2759"/>
<sequence length="103" mass="10432">MSGGGQAATAEHTVVAAPTAASVAAPPLASAHGVKTTVTAATVASGGACGLTLYKAPLYTKSGGVGERSERVSRVLQRLCGCSWASVQKLLRLKEAFVVPHER</sequence>
<dbReference type="GeneID" id="25268901"/>
<keyword evidence="2" id="KW-1185">Reference proteome</keyword>